<dbReference type="Gene3D" id="2.40.170.20">
    <property type="entry name" value="TonB-dependent receptor, beta-barrel domain"/>
    <property type="match status" value="1"/>
</dbReference>
<dbReference type="GO" id="GO:0009279">
    <property type="term" value="C:cell outer membrane"/>
    <property type="evidence" value="ECO:0007669"/>
    <property type="project" value="UniProtKB-SubCell"/>
</dbReference>
<accession>A0A6B2LZS3</accession>
<dbReference type="RefSeq" id="WP_163961562.1">
    <property type="nucleotide sequence ID" value="NZ_JAAGNX010000001.1"/>
</dbReference>
<keyword evidence="8" id="KW-0798">TonB box</keyword>
<evidence type="ECO:0000256" key="6">
    <source>
        <dbReference type="ARBA" id="ARBA00023004"/>
    </source>
</evidence>
<dbReference type="InterPro" id="IPR036942">
    <property type="entry name" value="Beta-barrel_TonB_sf"/>
</dbReference>
<sequence length="1175" mass="132489">MNPKTTFNAKSWVTPIGRLSLVLSLICATHISFAQETEEGEEDIFELSPFVVSTQETGWYATETLSGSRLRTKFDDVASQVEVLTMEFMDDFGVNSIEEASIYSLNAENSEEYLATDDGRQSLSGSLRIRGISNATRGREFFAAYMKPDNYNLERVTLSSGPNAILFGTGSPGGVVNTTIARARFDDSFQFKVQFDSWNSKRYQFMANREIIEDVLAVKVAAVYDDRQFELKPSGEISRRFYGTAMYKPFKKTSISFHIEDVEIESRRPVRNLPYDRVSVWANAGDLGSVYPNEYIFPNDTAWITGGTGIADGNVFSQHDARPTLLIGPNPAGVPSVQSYNNTVVPGLRTNYGGVNDPLVDPVNVDNRGTTFVDGSYYPTTLNQLYYNESERDHNKVYNIFLNQEILENLYLEAAWQREDYGDSLGTWMTFNSSTQLTVDPNQFLPDGVTPNPYVGELYFEGDGKYERGERDRDEYRLALSYDFDFKDHFDNVILRNLGRHRLAGLYNNRQSESINQEYKPRIVPKFNEATGLYYDPQIPNFPYFDAARPLIDSVDPLNLSQGTDRTFHVRNYVTLNGNYSIIQPPFDLLNGQPISFLDANGEEWILDPENAAVGTNGERLTTGRNTVGVKDKITTAQFAYTGYFFDDRLVYTFGYREDELESADEIAPEWTWLNRETGTTQSGGFIAHRSLYGYEKFGSEDTDRDSGITRYHGVVLHPFRGWRWKLPLGADLSLHYSKSDTFQANTPRVDANGITVPGEQGEGEDYGFSLSLFKNKFSMRFNRFKVTSSPSIGAFNGIRGRIRPTVRNLLYGFGAADPNGDGTPAFQDYEEFTTLLFPDWPFLDDPSADARKIYPFWASDNFNTGDFGNELDPYTTIASAEATGTEITIRVSPIDNLDIRFTYTEQEVIQTDIAGNWMRFIDKFTAFMDNSPNTLFVEGYNPADNQAQYTDPNGFDMDGLDLDPNDGLAPGIDYFRWDQIPNGGSENSRALTDPNTPWGQDDLSTTGGWTRTTLRERFIEQAVNSNQGVNFVQSLEGRPNDFVRQKRFNINAMYRFRDGALRGTSVGLAYRWREAPTIGVLAVPFIDDGVQVGFKPDTSKFIKGKAEKSIDLTLSHSGRFRPISNSRYTVRLIARNLFPGDNIVPAAIDSFTGETLTAIRTNGRQFVVSFELKM</sequence>
<evidence type="ECO:0000313" key="14">
    <source>
        <dbReference type="Proteomes" id="UP000478417"/>
    </source>
</evidence>
<comment type="subcellular location">
    <subcellularLocation>
        <location evidence="1">Cell outer membrane</location>
        <topology evidence="1">Multi-pass membrane protein</topology>
    </subcellularLocation>
</comment>
<keyword evidence="14" id="KW-1185">Reference proteome</keyword>
<evidence type="ECO:0000256" key="1">
    <source>
        <dbReference type="ARBA" id="ARBA00004571"/>
    </source>
</evidence>
<dbReference type="PANTHER" id="PTHR32552">
    <property type="entry name" value="FERRICHROME IRON RECEPTOR-RELATED"/>
    <property type="match status" value="1"/>
</dbReference>
<evidence type="ECO:0000256" key="2">
    <source>
        <dbReference type="ARBA" id="ARBA00022448"/>
    </source>
</evidence>
<keyword evidence="2" id="KW-0813">Transport</keyword>
<organism evidence="13 14">
    <name type="scientific">Oceanipulchritudo coccoides</name>
    <dbReference type="NCBI Taxonomy" id="2706888"/>
    <lineage>
        <taxon>Bacteria</taxon>
        <taxon>Pseudomonadati</taxon>
        <taxon>Verrucomicrobiota</taxon>
        <taxon>Opitutia</taxon>
        <taxon>Puniceicoccales</taxon>
        <taxon>Oceanipulchritudinaceae</taxon>
        <taxon>Oceanipulchritudo</taxon>
    </lineage>
</organism>
<feature type="signal peptide" evidence="12">
    <location>
        <begin position="1"/>
        <end position="34"/>
    </location>
</feature>
<dbReference type="GO" id="GO:0006826">
    <property type="term" value="P:iron ion transport"/>
    <property type="evidence" value="ECO:0007669"/>
    <property type="project" value="UniProtKB-KW"/>
</dbReference>
<feature type="region of interest" description="Disordered" evidence="11">
    <location>
        <begin position="984"/>
        <end position="1007"/>
    </location>
</feature>
<keyword evidence="4" id="KW-0410">Iron transport</keyword>
<evidence type="ECO:0000256" key="8">
    <source>
        <dbReference type="ARBA" id="ARBA00023077"/>
    </source>
</evidence>
<keyword evidence="10" id="KW-0998">Cell outer membrane</keyword>
<proteinExistence type="predicted"/>
<gene>
    <name evidence="13" type="ORF">G0Q06_01000</name>
</gene>
<reference evidence="13 14" key="1">
    <citation type="submission" date="2020-02" db="EMBL/GenBank/DDBJ databases">
        <title>Albibacoteraceae fam. nov., the first described family within the subdivision 4 Verrucomicrobia.</title>
        <authorList>
            <person name="Xi F."/>
        </authorList>
    </citation>
    <scope>NUCLEOTIDE SEQUENCE [LARGE SCALE GENOMIC DNA]</scope>
    <source>
        <strain evidence="13 14">CK1056</strain>
    </source>
</reference>
<keyword evidence="6" id="KW-0408">Iron</keyword>
<dbReference type="AlphaFoldDB" id="A0A6B2LZS3"/>
<evidence type="ECO:0000256" key="5">
    <source>
        <dbReference type="ARBA" id="ARBA00022692"/>
    </source>
</evidence>
<dbReference type="PANTHER" id="PTHR32552:SF81">
    <property type="entry name" value="TONB-DEPENDENT OUTER MEMBRANE RECEPTOR"/>
    <property type="match status" value="1"/>
</dbReference>
<evidence type="ECO:0000256" key="10">
    <source>
        <dbReference type="ARBA" id="ARBA00023237"/>
    </source>
</evidence>
<keyword evidence="12" id="KW-0732">Signal</keyword>
<dbReference type="SUPFAM" id="SSF56935">
    <property type="entry name" value="Porins"/>
    <property type="match status" value="1"/>
</dbReference>
<evidence type="ECO:0000256" key="9">
    <source>
        <dbReference type="ARBA" id="ARBA00023136"/>
    </source>
</evidence>
<evidence type="ECO:0000256" key="3">
    <source>
        <dbReference type="ARBA" id="ARBA00022452"/>
    </source>
</evidence>
<evidence type="ECO:0000256" key="7">
    <source>
        <dbReference type="ARBA" id="ARBA00023065"/>
    </source>
</evidence>
<evidence type="ECO:0000256" key="4">
    <source>
        <dbReference type="ARBA" id="ARBA00022496"/>
    </source>
</evidence>
<dbReference type="EMBL" id="JAAGNX010000001">
    <property type="protein sequence ID" value="NDV61020.1"/>
    <property type="molecule type" value="Genomic_DNA"/>
</dbReference>
<comment type="caution">
    <text evidence="13">The sequence shown here is derived from an EMBL/GenBank/DDBJ whole genome shotgun (WGS) entry which is preliminary data.</text>
</comment>
<feature type="chain" id="PRO_5025563066" description="TonB-dependent receptor plug domain-containing protein" evidence="12">
    <location>
        <begin position="35"/>
        <end position="1175"/>
    </location>
</feature>
<keyword evidence="7" id="KW-0406">Ion transport</keyword>
<evidence type="ECO:0000313" key="13">
    <source>
        <dbReference type="EMBL" id="NDV61020.1"/>
    </source>
</evidence>
<evidence type="ECO:0000256" key="11">
    <source>
        <dbReference type="SAM" id="MobiDB-lite"/>
    </source>
</evidence>
<protein>
    <recommendedName>
        <fullName evidence="15">TonB-dependent receptor plug domain-containing protein</fullName>
    </recommendedName>
</protein>
<keyword evidence="9" id="KW-0472">Membrane</keyword>
<dbReference type="Proteomes" id="UP000478417">
    <property type="component" value="Unassembled WGS sequence"/>
</dbReference>
<name>A0A6B2LZS3_9BACT</name>
<dbReference type="InterPro" id="IPR039426">
    <property type="entry name" value="TonB-dep_rcpt-like"/>
</dbReference>
<evidence type="ECO:0000256" key="12">
    <source>
        <dbReference type="SAM" id="SignalP"/>
    </source>
</evidence>
<keyword evidence="5" id="KW-0812">Transmembrane</keyword>
<keyword evidence="3" id="KW-1134">Transmembrane beta strand</keyword>
<evidence type="ECO:0008006" key="15">
    <source>
        <dbReference type="Google" id="ProtNLM"/>
    </source>
</evidence>